<dbReference type="SMART" id="SM00116">
    <property type="entry name" value="CBS"/>
    <property type="match status" value="2"/>
</dbReference>
<dbReference type="Gene3D" id="3.10.580.10">
    <property type="entry name" value="CBS-domain"/>
    <property type="match status" value="1"/>
</dbReference>
<dbReference type="InterPro" id="IPR006667">
    <property type="entry name" value="SLC41_membr_dom"/>
</dbReference>
<comment type="function">
    <text evidence="9">Acts as a magnesium transporter.</text>
</comment>
<evidence type="ECO:0000256" key="7">
    <source>
        <dbReference type="ARBA" id="ARBA00023136"/>
    </source>
</evidence>
<dbReference type="Pfam" id="PF00571">
    <property type="entry name" value="CBS"/>
    <property type="match status" value="2"/>
</dbReference>
<dbReference type="Pfam" id="PF01769">
    <property type="entry name" value="MgtE"/>
    <property type="match status" value="1"/>
</dbReference>
<feature type="domain" description="CBS" evidence="10">
    <location>
        <begin position="142"/>
        <end position="204"/>
    </location>
</feature>
<keyword evidence="4 9" id="KW-0812">Transmembrane</keyword>
<feature type="transmembrane region" description="Helical" evidence="9">
    <location>
        <begin position="362"/>
        <end position="383"/>
    </location>
</feature>
<reference evidence="11 12" key="1">
    <citation type="submission" date="2023-06" db="EMBL/GenBank/DDBJ databases">
        <title>Aquibacillus rhizosphaerae LR5S19.</title>
        <authorList>
            <person name="Sun J.-Q."/>
        </authorList>
    </citation>
    <scope>NUCLEOTIDE SEQUENCE [LARGE SCALE GENOMIC DNA]</scope>
    <source>
        <strain evidence="11 12">LR5S19</strain>
    </source>
</reference>
<keyword evidence="7 9" id="KW-0472">Membrane</keyword>
<evidence type="ECO:0000256" key="1">
    <source>
        <dbReference type="ARBA" id="ARBA00004141"/>
    </source>
</evidence>
<dbReference type="InterPro" id="IPR038076">
    <property type="entry name" value="MgtE_N_sf"/>
</dbReference>
<dbReference type="Pfam" id="PF03448">
    <property type="entry name" value="MgtE_N"/>
    <property type="match status" value="1"/>
</dbReference>
<dbReference type="InterPro" id="IPR046342">
    <property type="entry name" value="CBS_dom_sf"/>
</dbReference>
<dbReference type="CDD" id="cd04606">
    <property type="entry name" value="CBS_pair_Mg_transporter"/>
    <property type="match status" value="1"/>
</dbReference>
<name>A0ABT7LAP7_9BACI</name>
<keyword evidence="9" id="KW-1003">Cell membrane</keyword>
<evidence type="ECO:0000256" key="5">
    <source>
        <dbReference type="ARBA" id="ARBA00022842"/>
    </source>
</evidence>
<evidence type="ECO:0000256" key="6">
    <source>
        <dbReference type="ARBA" id="ARBA00022989"/>
    </source>
</evidence>
<gene>
    <name evidence="11" type="primary">mgtE</name>
    <name evidence="11" type="ORF">QQS35_21110</name>
</gene>
<dbReference type="Proteomes" id="UP001235343">
    <property type="component" value="Unassembled WGS sequence"/>
</dbReference>
<feature type="transmembrane region" description="Helical" evidence="9">
    <location>
        <begin position="314"/>
        <end position="341"/>
    </location>
</feature>
<organism evidence="11 12">
    <name type="scientific">Aquibacillus rhizosphaerae</name>
    <dbReference type="NCBI Taxonomy" id="3051431"/>
    <lineage>
        <taxon>Bacteria</taxon>
        <taxon>Bacillati</taxon>
        <taxon>Bacillota</taxon>
        <taxon>Bacilli</taxon>
        <taxon>Bacillales</taxon>
        <taxon>Bacillaceae</taxon>
        <taxon>Aquibacillus</taxon>
    </lineage>
</organism>
<dbReference type="SUPFAM" id="SSF54631">
    <property type="entry name" value="CBS-domain pair"/>
    <property type="match status" value="1"/>
</dbReference>
<dbReference type="SUPFAM" id="SSF158791">
    <property type="entry name" value="MgtE N-terminal domain-like"/>
    <property type="match status" value="1"/>
</dbReference>
<sequence length="455" mass="50863">MDYLEADEREKLWNKVQDALINEQIDQFRAEFLEMHPYDQAKIFEEQSEETRHIIYTYLSPEEIADVIEHVDSDFIEEFIAEMNPSFAASVLAEMSTDDAVDILNELDKNKVASFLTIMDKEAADEIKELLHYEEKTAGSIMTTEFVVIRTTQTVKEAMRHLRKEAPEAETIYYLYVVDMEKRLVGVISLRDLIIAEGDWLISEVMSDRVVSVPVGEDQEDIAQMMRDYDFLALPVVDFQNHLLGIITVDDIMDVMEEEASDDYSKLAGVTDMDGPDDNAFISVKKRLPWLVILLYLGMFTASIIGRFEETLDQVAILAVFIPLIAGMAGNTGTQALAVAVRGIATGEINKQGISKILGREALTGLINGVTCGILITITVYVWKEDFYLGLLVGISIMATLIVATIAGAMVPIVMNHFKIDPAVASGPFITTINDIISILIYFGMATAFMNLLIH</sequence>
<feature type="transmembrane region" description="Helical" evidence="9">
    <location>
        <begin position="288"/>
        <end position="308"/>
    </location>
</feature>
<protein>
    <recommendedName>
        <fullName evidence="9">Magnesium transporter MgtE</fullName>
    </recommendedName>
</protein>
<dbReference type="SMART" id="SM00924">
    <property type="entry name" value="MgtE_N"/>
    <property type="match status" value="1"/>
</dbReference>
<dbReference type="RefSeq" id="WP_285934232.1">
    <property type="nucleotide sequence ID" value="NZ_JASTZU010000063.1"/>
</dbReference>
<keyword evidence="6 9" id="KW-1133">Transmembrane helix</keyword>
<evidence type="ECO:0000256" key="8">
    <source>
        <dbReference type="PROSITE-ProRule" id="PRU00703"/>
    </source>
</evidence>
<dbReference type="NCBIfam" id="TIGR00400">
    <property type="entry name" value="mgtE"/>
    <property type="match status" value="1"/>
</dbReference>
<comment type="similarity">
    <text evidence="2 9">Belongs to the SLC41A transporter family.</text>
</comment>
<dbReference type="EMBL" id="JASTZU010000063">
    <property type="protein sequence ID" value="MDL4842941.1"/>
    <property type="molecule type" value="Genomic_DNA"/>
</dbReference>
<feature type="domain" description="CBS" evidence="10">
    <location>
        <begin position="206"/>
        <end position="264"/>
    </location>
</feature>
<keyword evidence="5 9" id="KW-0460">Magnesium</keyword>
<comment type="caution">
    <text evidence="11">The sequence shown here is derived from an EMBL/GenBank/DDBJ whole genome shotgun (WGS) entry which is preliminary data.</text>
</comment>
<dbReference type="PANTHER" id="PTHR43773">
    <property type="entry name" value="MAGNESIUM TRANSPORTER MGTE"/>
    <property type="match status" value="1"/>
</dbReference>
<dbReference type="InterPro" id="IPR006669">
    <property type="entry name" value="MgtE_transporter"/>
</dbReference>
<dbReference type="PROSITE" id="PS51371">
    <property type="entry name" value="CBS"/>
    <property type="match status" value="2"/>
</dbReference>
<dbReference type="InterPro" id="IPR000644">
    <property type="entry name" value="CBS_dom"/>
</dbReference>
<dbReference type="InterPro" id="IPR006668">
    <property type="entry name" value="Mg_transptr_MgtE_intracell_dom"/>
</dbReference>
<comment type="subunit">
    <text evidence="9">Homodimer.</text>
</comment>
<dbReference type="Gene3D" id="1.10.357.20">
    <property type="entry name" value="SLC41 divalent cation transporters, integral membrane domain"/>
    <property type="match status" value="1"/>
</dbReference>
<keyword evidence="12" id="KW-1185">Reference proteome</keyword>
<comment type="subcellular location">
    <subcellularLocation>
        <location evidence="9">Cell membrane</location>
        <topology evidence="9">Multi-pass membrane protein</topology>
    </subcellularLocation>
    <subcellularLocation>
        <location evidence="1">Membrane</location>
        <topology evidence="1">Multi-pass membrane protein</topology>
    </subcellularLocation>
</comment>
<evidence type="ECO:0000313" key="11">
    <source>
        <dbReference type="EMBL" id="MDL4842941.1"/>
    </source>
</evidence>
<evidence type="ECO:0000256" key="4">
    <source>
        <dbReference type="ARBA" id="ARBA00022692"/>
    </source>
</evidence>
<proteinExistence type="inferred from homology"/>
<evidence type="ECO:0000259" key="10">
    <source>
        <dbReference type="PROSITE" id="PS51371"/>
    </source>
</evidence>
<dbReference type="Gene3D" id="1.25.60.10">
    <property type="entry name" value="MgtE N-terminal domain-like"/>
    <property type="match status" value="1"/>
</dbReference>
<accession>A0ABT7LAP7</accession>
<evidence type="ECO:0000256" key="3">
    <source>
        <dbReference type="ARBA" id="ARBA00022448"/>
    </source>
</evidence>
<evidence type="ECO:0000313" key="12">
    <source>
        <dbReference type="Proteomes" id="UP001235343"/>
    </source>
</evidence>
<evidence type="ECO:0000256" key="9">
    <source>
        <dbReference type="RuleBase" id="RU362011"/>
    </source>
</evidence>
<keyword evidence="3 9" id="KW-0813">Transport</keyword>
<dbReference type="PANTHER" id="PTHR43773:SF1">
    <property type="entry name" value="MAGNESIUM TRANSPORTER MGTE"/>
    <property type="match status" value="1"/>
</dbReference>
<keyword evidence="9" id="KW-0479">Metal-binding</keyword>
<keyword evidence="8" id="KW-0129">CBS domain</keyword>
<dbReference type="InterPro" id="IPR036739">
    <property type="entry name" value="SLC41_membr_dom_sf"/>
</dbReference>
<dbReference type="SUPFAM" id="SSF161093">
    <property type="entry name" value="MgtE membrane domain-like"/>
    <property type="match status" value="1"/>
</dbReference>
<evidence type="ECO:0000256" key="2">
    <source>
        <dbReference type="ARBA" id="ARBA00009749"/>
    </source>
</evidence>
<feature type="transmembrane region" description="Helical" evidence="9">
    <location>
        <begin position="436"/>
        <end position="454"/>
    </location>
</feature>
<feature type="transmembrane region" description="Helical" evidence="9">
    <location>
        <begin position="389"/>
        <end position="415"/>
    </location>
</feature>